<comment type="caution">
    <text evidence="2">The sequence shown here is derived from an EMBL/GenBank/DDBJ whole genome shotgun (WGS) entry which is preliminary data.</text>
</comment>
<dbReference type="RefSeq" id="WP_016295704.1">
    <property type="nucleotide sequence ID" value="NZ_DBGEBT010000048.1"/>
</dbReference>
<evidence type="ECO:0000256" key="1">
    <source>
        <dbReference type="SAM" id="Phobius"/>
    </source>
</evidence>
<gene>
    <name evidence="2" type="ORF">ASJ35_08010</name>
</gene>
<keyword evidence="1" id="KW-1133">Transmembrane helix</keyword>
<keyword evidence="1" id="KW-0812">Transmembrane</keyword>
<sequence>MVKQIKRGGGRMKTAYWSLVGMASAMLISLQPVMADTIWNRFSTIMKDVYGQLVGISTIVAVTAAAIALIVRMISRNQRAVDEATSWLKRIVVTWIVLNSLGFVVAYLQPLIAGGNYTG</sequence>
<dbReference type="Proteomes" id="UP000053433">
    <property type="component" value="Unassembled WGS sequence"/>
</dbReference>
<organism evidence="2 3">
    <name type="scientific">Ruthenibacterium lactatiformans</name>
    <dbReference type="NCBI Taxonomy" id="1550024"/>
    <lineage>
        <taxon>Bacteria</taxon>
        <taxon>Bacillati</taxon>
        <taxon>Bacillota</taxon>
        <taxon>Clostridia</taxon>
        <taxon>Eubacteriales</taxon>
        <taxon>Oscillospiraceae</taxon>
        <taxon>Ruthenibacterium</taxon>
    </lineage>
</organism>
<dbReference type="AlphaFoldDB" id="A0A0W7TSH7"/>
<name>A0A0W7TSH7_9FIRM</name>
<evidence type="ECO:0000313" key="3">
    <source>
        <dbReference type="Proteomes" id="UP000053433"/>
    </source>
</evidence>
<keyword evidence="1" id="KW-0472">Membrane</keyword>
<accession>A0A0W7TSH7</accession>
<protein>
    <recommendedName>
        <fullName evidence="4">Fimbrial protein</fullName>
    </recommendedName>
</protein>
<feature type="transmembrane region" description="Helical" evidence="1">
    <location>
        <begin position="51"/>
        <end position="71"/>
    </location>
</feature>
<reference evidence="2 3" key="1">
    <citation type="submission" date="2015-10" db="EMBL/GenBank/DDBJ databases">
        <title>A novel member of the family Ruminococcaceae isolated from human faeces.</title>
        <authorList>
            <person name="Shkoporov A.N."/>
            <person name="Chaplin A.V."/>
            <person name="Motuzova O.V."/>
            <person name="Kafarskaia L.I."/>
            <person name="Efimov B.A."/>
        </authorList>
    </citation>
    <scope>NUCLEOTIDE SEQUENCE [LARGE SCALE GENOMIC DNA]</scope>
    <source>
        <strain evidence="2 3">668</strain>
    </source>
</reference>
<evidence type="ECO:0000313" key="2">
    <source>
        <dbReference type="EMBL" id="KUE76671.1"/>
    </source>
</evidence>
<evidence type="ECO:0008006" key="4">
    <source>
        <dbReference type="Google" id="ProtNLM"/>
    </source>
</evidence>
<proteinExistence type="predicted"/>
<feature type="transmembrane region" description="Helical" evidence="1">
    <location>
        <begin position="92"/>
        <end position="112"/>
    </location>
</feature>
<dbReference type="EMBL" id="LMUA01000008">
    <property type="protein sequence ID" value="KUE76671.1"/>
    <property type="molecule type" value="Genomic_DNA"/>
</dbReference>